<sequence>MEVQCQLCFERPNSVRSVAYFGDLKLFACDVCTTSSLGPSISTIHEEPFQNHCVANKVSLPALNRDGLYGLPKAEFVIAVPDWAGLKR</sequence>
<dbReference type="Proteomes" id="UP000201613">
    <property type="component" value="Unassembled WGS sequence"/>
</dbReference>
<name>A0A238LGF8_9RHOB</name>
<gene>
    <name evidence="1" type="ORF">LOM8899_02657</name>
</gene>
<reference evidence="1 2" key="1">
    <citation type="submission" date="2017-05" db="EMBL/GenBank/DDBJ databases">
        <authorList>
            <person name="Song R."/>
            <person name="Chenine A.L."/>
            <person name="Ruprecht R.M."/>
        </authorList>
    </citation>
    <scope>NUCLEOTIDE SEQUENCE [LARGE SCALE GENOMIC DNA]</scope>
    <source>
        <strain evidence="1 2">CECT 8899</strain>
    </source>
</reference>
<dbReference type="EMBL" id="FXZK01000005">
    <property type="protein sequence ID" value="SMY08504.1"/>
    <property type="molecule type" value="Genomic_DNA"/>
</dbReference>
<evidence type="ECO:0000313" key="1">
    <source>
        <dbReference type="EMBL" id="SMY08504.1"/>
    </source>
</evidence>
<organism evidence="1 2">
    <name type="scientific">Flavimaricola marinus</name>
    <dbReference type="NCBI Taxonomy" id="1819565"/>
    <lineage>
        <taxon>Bacteria</taxon>
        <taxon>Pseudomonadati</taxon>
        <taxon>Pseudomonadota</taxon>
        <taxon>Alphaproteobacteria</taxon>
        <taxon>Rhodobacterales</taxon>
        <taxon>Paracoccaceae</taxon>
        <taxon>Flavimaricola</taxon>
    </lineage>
</organism>
<protein>
    <submittedName>
        <fullName evidence="1">Uncharacterized protein</fullName>
    </submittedName>
</protein>
<evidence type="ECO:0000313" key="2">
    <source>
        <dbReference type="Proteomes" id="UP000201613"/>
    </source>
</evidence>
<dbReference type="AlphaFoldDB" id="A0A238LGF8"/>
<keyword evidence="2" id="KW-1185">Reference proteome</keyword>
<accession>A0A238LGF8</accession>
<proteinExistence type="predicted"/>